<evidence type="ECO:0000256" key="1">
    <source>
        <dbReference type="SAM" id="MobiDB-lite"/>
    </source>
</evidence>
<evidence type="ECO:0000313" key="3">
    <source>
        <dbReference type="EMBL" id="MEI4551409.1"/>
    </source>
</evidence>
<evidence type="ECO:0000313" key="4">
    <source>
        <dbReference type="Proteomes" id="UP001382455"/>
    </source>
</evidence>
<keyword evidence="2" id="KW-0812">Transmembrane</keyword>
<keyword evidence="2" id="KW-0472">Membrane</keyword>
<dbReference type="RefSeq" id="WP_336436390.1">
    <property type="nucleotide sequence ID" value="NZ_JBAWKS010000002.1"/>
</dbReference>
<gene>
    <name evidence="3" type="ORF">WAE96_17165</name>
</gene>
<accession>A0ABU8EWQ3</accession>
<protein>
    <recommendedName>
        <fullName evidence="5">TonB C-terminal domain-containing protein</fullName>
    </recommendedName>
</protein>
<keyword evidence="2" id="KW-1133">Transmembrane helix</keyword>
<proteinExistence type="predicted"/>
<feature type="compositionally biased region" description="Pro residues" evidence="1">
    <location>
        <begin position="59"/>
        <end position="69"/>
    </location>
</feature>
<organism evidence="3 4">
    <name type="scientific">Pseudoalteromonas spongiae</name>
    <dbReference type="NCBI Taxonomy" id="298657"/>
    <lineage>
        <taxon>Bacteria</taxon>
        <taxon>Pseudomonadati</taxon>
        <taxon>Pseudomonadota</taxon>
        <taxon>Gammaproteobacteria</taxon>
        <taxon>Alteromonadales</taxon>
        <taxon>Pseudoalteromonadaceae</taxon>
        <taxon>Pseudoalteromonas</taxon>
    </lineage>
</organism>
<feature type="compositionally biased region" description="Polar residues" evidence="1">
    <location>
        <begin position="73"/>
        <end position="85"/>
    </location>
</feature>
<feature type="region of interest" description="Disordered" evidence="1">
    <location>
        <begin position="56"/>
        <end position="100"/>
    </location>
</feature>
<dbReference type="EMBL" id="JBAWKS010000002">
    <property type="protein sequence ID" value="MEI4551409.1"/>
    <property type="molecule type" value="Genomic_DNA"/>
</dbReference>
<reference evidence="3 4" key="1">
    <citation type="submission" date="2023-12" db="EMBL/GenBank/DDBJ databases">
        <title>Friends and Foes: Symbiotic and Algicidal bacterial influence on Karenia brevis blooms.</title>
        <authorList>
            <person name="Fei C."/>
            <person name="Mohamed A.R."/>
            <person name="Booker A."/>
            <person name="Arshad M."/>
            <person name="Klass S."/>
            <person name="Ahn S."/>
            <person name="Gilbert P.M."/>
            <person name="Heil C.A."/>
            <person name="Martinez J.M."/>
            <person name="Amin S.A."/>
        </authorList>
    </citation>
    <scope>NUCLEOTIDE SEQUENCE [LARGE SCALE GENOMIC DNA]</scope>
    <source>
        <strain evidence="3 4">CE15</strain>
    </source>
</reference>
<feature type="transmembrane region" description="Helical" evidence="2">
    <location>
        <begin position="12"/>
        <end position="35"/>
    </location>
</feature>
<sequence length="229" mass="25675">MTMVSQPQLTTQSLFCTIAPWSISLFLVFGLVSLLHWLKQTPELPEATLAVRKLDVALPAPPPPPPPPMRNQAAKSSDTAQTSLNIAGLGDGPQVNYADKPKMTLPKVQSLALPEFTMDANIIQQRLALDMPLMAVEKLDQVPQVVKQKYFPPPLSIRRKGIKRVSTEVELIIDQTGKPYIKRITDPVYPEMVEVIRNWVEHARFSIPKKDGQPVQAIYLYGIHFNYGR</sequence>
<evidence type="ECO:0008006" key="5">
    <source>
        <dbReference type="Google" id="ProtNLM"/>
    </source>
</evidence>
<name>A0ABU8EWQ3_9GAMM</name>
<evidence type="ECO:0000256" key="2">
    <source>
        <dbReference type="SAM" id="Phobius"/>
    </source>
</evidence>
<dbReference type="Proteomes" id="UP001382455">
    <property type="component" value="Unassembled WGS sequence"/>
</dbReference>
<comment type="caution">
    <text evidence="3">The sequence shown here is derived from an EMBL/GenBank/DDBJ whole genome shotgun (WGS) entry which is preliminary data.</text>
</comment>
<keyword evidence="4" id="KW-1185">Reference proteome</keyword>